<dbReference type="RefSeq" id="WP_044834867.1">
    <property type="nucleotide sequence ID" value="NZ_CP059735.1"/>
</dbReference>
<organism evidence="2 3">
    <name type="scientific">Thalassomonas actiniarum</name>
    <dbReference type="NCBI Taxonomy" id="485447"/>
    <lineage>
        <taxon>Bacteria</taxon>
        <taxon>Pseudomonadati</taxon>
        <taxon>Pseudomonadota</taxon>
        <taxon>Gammaproteobacteria</taxon>
        <taxon>Alteromonadales</taxon>
        <taxon>Colwelliaceae</taxon>
        <taxon>Thalassomonas</taxon>
    </lineage>
</organism>
<reference evidence="2 3" key="2">
    <citation type="journal article" date="2022" name="Mar. Drugs">
        <title>Bioassay-Guided Fractionation Leads to the Detection of Cholic Acid Generated by the Rare Thalassomonas sp.</title>
        <authorList>
            <person name="Pheiffer F."/>
            <person name="Schneider Y.K."/>
            <person name="Hansen E.H."/>
            <person name="Andersen J.H."/>
            <person name="Isaksson J."/>
            <person name="Busche T."/>
            <person name="R C."/>
            <person name="Kalinowski J."/>
            <person name="Zyl L.V."/>
            <person name="Trindade M."/>
        </authorList>
    </citation>
    <scope>NUCLEOTIDE SEQUENCE [LARGE SCALE GENOMIC DNA]</scope>
    <source>
        <strain evidence="2 3">A5K-106</strain>
    </source>
</reference>
<feature type="transmembrane region" description="Helical" evidence="1">
    <location>
        <begin position="12"/>
        <end position="33"/>
    </location>
</feature>
<protein>
    <submittedName>
        <fullName evidence="2">Uncharacterized protein</fullName>
    </submittedName>
</protein>
<accession>A0AAE9YNP2</accession>
<evidence type="ECO:0000256" key="1">
    <source>
        <dbReference type="SAM" id="Phobius"/>
    </source>
</evidence>
<proteinExistence type="predicted"/>
<keyword evidence="1" id="KW-0472">Membrane</keyword>
<name>A0AAE9YNP2_9GAMM</name>
<dbReference type="Proteomes" id="UP000032568">
    <property type="component" value="Chromosome"/>
</dbReference>
<dbReference type="EMBL" id="CP059735">
    <property type="protein sequence ID" value="WDD96782.1"/>
    <property type="molecule type" value="Genomic_DNA"/>
</dbReference>
<sequence length="224" mass="25078">MSEEPKSTISTLLITGLIALMGTIGGGLIKGYWDKQLADQKLNSDLVMKALESEVASERLETLAFMINTKLIKDEEIGVAVLSYLEEKKDSPEDIPQMRPNITMMNMEEGQEPTECLVQYRHTPCSGIKNISFQPCEDRLSCVKIQTVQSMQECKLSAMMACNNTQPEQIASKSIFAFYNGEQLASQGEFDFCLSYANRAQEFNHCREQDKPGKVSTLAKKDPE</sequence>
<evidence type="ECO:0000313" key="3">
    <source>
        <dbReference type="Proteomes" id="UP000032568"/>
    </source>
</evidence>
<gene>
    <name evidence="2" type="ORF">SG35_015515</name>
</gene>
<keyword evidence="1" id="KW-0812">Transmembrane</keyword>
<dbReference type="AlphaFoldDB" id="A0AAE9YNP2"/>
<dbReference type="KEGG" id="tact:SG35_015515"/>
<evidence type="ECO:0000313" key="2">
    <source>
        <dbReference type="EMBL" id="WDD96782.1"/>
    </source>
</evidence>
<reference evidence="2 3" key="1">
    <citation type="journal article" date="2015" name="Genome Announc.">
        <title>Draft Genome Sequences of Marine Isolates of Thalassomonas viridans and Thalassomonas actiniarum.</title>
        <authorList>
            <person name="Olonade I."/>
            <person name="van Zyl L.J."/>
            <person name="Trindade M."/>
        </authorList>
    </citation>
    <scope>NUCLEOTIDE SEQUENCE [LARGE SCALE GENOMIC DNA]</scope>
    <source>
        <strain evidence="2 3">A5K-106</strain>
    </source>
</reference>
<keyword evidence="1" id="KW-1133">Transmembrane helix</keyword>
<keyword evidence="3" id="KW-1185">Reference proteome</keyword>